<evidence type="ECO:0000256" key="3">
    <source>
        <dbReference type="ARBA" id="ARBA00022857"/>
    </source>
</evidence>
<dbReference type="InterPro" id="IPR002202">
    <property type="entry name" value="HMG_CoA_Rdtase"/>
</dbReference>
<dbReference type="SUPFAM" id="SSF55035">
    <property type="entry name" value="NAD-binding domain of HMG-CoA reductase"/>
    <property type="match status" value="1"/>
</dbReference>
<sequence length="391" mass="42253">MTSARIPRDKDNDYTREAAAARRAFIEEQSGASLEQTGQYSFDPAVLPGNIENFTGIVQMPLGFAGPVRVNGEHAEGDFYVPMATTEGTLVASYSRGMRLTREAGGITTTVVDDAMQRSPVFAFADARGARDFGIWVAENFPAIKAAAETTTRSGRLRNIEQYPASRMLYLRFNYTTGDAAGQNMCGKATFAACRWILDNYPGAITRYFLSGNMDTDKKHSQINTLHTRGKRVIAEITLPRDLLRDLMRTTPEAMYAARMTSQLGGLMAGAVHNGVHPANGIASVFIATGQDEANVAESHASLVHAEITPEGDYYYSVTLPSLIVATYGGGTGLATQRECLESMGCYGEGKARKLAEIIAATVLCGEVSLGAAVVSEEWVSSHDTYGRNRP</sequence>
<dbReference type="SUPFAM" id="SSF56542">
    <property type="entry name" value="Substrate-binding domain of HMG-CoA reductase"/>
    <property type="match status" value="1"/>
</dbReference>
<dbReference type="GO" id="GO:0015936">
    <property type="term" value="P:coenzyme A metabolic process"/>
    <property type="evidence" value="ECO:0007669"/>
    <property type="project" value="InterPro"/>
</dbReference>
<keyword evidence="3" id="KW-0521">NADP</keyword>
<name>A0A5C8ZZT8_9GAMM</name>
<dbReference type="AlphaFoldDB" id="A0A5C8ZZT8"/>
<dbReference type="Pfam" id="PF00368">
    <property type="entry name" value="HMG-CoA_red"/>
    <property type="match status" value="1"/>
</dbReference>
<proteinExistence type="inferred from homology"/>
<dbReference type="EMBL" id="VRZA01000004">
    <property type="protein sequence ID" value="TXS92731.1"/>
    <property type="molecule type" value="Genomic_DNA"/>
</dbReference>
<reference evidence="5 6" key="1">
    <citation type="submission" date="2019-08" db="EMBL/GenBank/DDBJ databases">
        <title>Parahaliea maris sp. nov., isolated from the surface seawater.</title>
        <authorList>
            <person name="Liu Y."/>
        </authorList>
    </citation>
    <scope>NUCLEOTIDE SEQUENCE [LARGE SCALE GENOMIC DNA]</scope>
    <source>
        <strain evidence="5 6">HSLHS9</strain>
    </source>
</reference>
<organism evidence="5 6">
    <name type="scientific">Parahaliea maris</name>
    <dbReference type="NCBI Taxonomy" id="2716870"/>
    <lineage>
        <taxon>Bacteria</taxon>
        <taxon>Pseudomonadati</taxon>
        <taxon>Pseudomonadota</taxon>
        <taxon>Gammaproteobacteria</taxon>
        <taxon>Cellvibrionales</taxon>
        <taxon>Halieaceae</taxon>
        <taxon>Parahaliea</taxon>
    </lineage>
</organism>
<dbReference type="RefSeq" id="WP_148068735.1">
    <property type="nucleotide sequence ID" value="NZ_VRZA01000004.1"/>
</dbReference>
<evidence type="ECO:0000313" key="6">
    <source>
        <dbReference type="Proteomes" id="UP000321039"/>
    </source>
</evidence>
<dbReference type="InterPro" id="IPR009023">
    <property type="entry name" value="HMG_CoA_Rdtase_NAD(P)-bd_sf"/>
</dbReference>
<dbReference type="CDD" id="cd00643">
    <property type="entry name" value="HMG-CoA_reductase_classI"/>
    <property type="match status" value="1"/>
</dbReference>
<dbReference type="GO" id="GO:0004420">
    <property type="term" value="F:hydroxymethylglutaryl-CoA reductase (NADPH) activity"/>
    <property type="evidence" value="ECO:0007669"/>
    <property type="project" value="UniProtKB-EC"/>
</dbReference>
<comment type="caution">
    <text evidence="5">The sequence shown here is derived from an EMBL/GenBank/DDBJ whole genome shotgun (WGS) entry which is preliminary data.</text>
</comment>
<dbReference type="Gene3D" id="3.30.70.420">
    <property type="entry name" value="Hydroxymethylglutaryl-CoA reductase, class I/II, NAD/NADP-binding domain"/>
    <property type="match status" value="1"/>
</dbReference>
<dbReference type="EC" id="1.1.1.34" evidence="2"/>
<evidence type="ECO:0000256" key="1">
    <source>
        <dbReference type="ARBA" id="ARBA00007661"/>
    </source>
</evidence>
<dbReference type="Gene3D" id="3.90.770.10">
    <property type="entry name" value="3-hydroxy-3-methylglutaryl-coenzyme A Reductase, Chain A, domain 2"/>
    <property type="match status" value="1"/>
</dbReference>
<dbReference type="Proteomes" id="UP000321039">
    <property type="component" value="Unassembled WGS sequence"/>
</dbReference>
<protein>
    <recommendedName>
        <fullName evidence="2">hydroxymethylglutaryl-CoA reductase (NADPH)</fullName>
        <ecNumber evidence="2">1.1.1.34</ecNumber>
    </recommendedName>
</protein>
<dbReference type="InterPro" id="IPR009029">
    <property type="entry name" value="HMG_CoA_Rdtase_sub-bd_dom_sf"/>
</dbReference>
<dbReference type="GO" id="GO:0008299">
    <property type="term" value="P:isoprenoid biosynthetic process"/>
    <property type="evidence" value="ECO:0007669"/>
    <property type="project" value="InterPro"/>
</dbReference>
<keyword evidence="4" id="KW-0560">Oxidoreductase</keyword>
<evidence type="ECO:0000256" key="2">
    <source>
        <dbReference type="ARBA" id="ARBA00012999"/>
    </source>
</evidence>
<dbReference type="PROSITE" id="PS50065">
    <property type="entry name" value="HMG_COA_REDUCTASE_4"/>
    <property type="match status" value="1"/>
</dbReference>
<dbReference type="PRINTS" id="PR00071">
    <property type="entry name" value="HMGCOARDTASE"/>
</dbReference>
<gene>
    <name evidence="5" type="ORF">FV139_12180</name>
</gene>
<dbReference type="PANTHER" id="PTHR10572">
    <property type="entry name" value="3-HYDROXY-3-METHYLGLUTARYL-COENZYME A REDUCTASE"/>
    <property type="match status" value="1"/>
</dbReference>
<evidence type="ECO:0000313" key="5">
    <source>
        <dbReference type="EMBL" id="TXS92731.1"/>
    </source>
</evidence>
<accession>A0A5C8ZZT8</accession>
<dbReference type="InterPro" id="IPR023074">
    <property type="entry name" value="HMG_CoA_Rdtase_cat_sf"/>
</dbReference>
<dbReference type="PANTHER" id="PTHR10572:SF24">
    <property type="entry name" value="3-HYDROXY-3-METHYLGLUTARYL-COENZYME A REDUCTASE"/>
    <property type="match status" value="1"/>
</dbReference>
<dbReference type="InterPro" id="IPR004554">
    <property type="entry name" value="HMG_CoA_Rdtase_eu_arc"/>
</dbReference>
<evidence type="ECO:0000256" key="4">
    <source>
        <dbReference type="ARBA" id="ARBA00023002"/>
    </source>
</evidence>
<comment type="similarity">
    <text evidence="1">Belongs to the HMG-CoA reductase family.</text>
</comment>
<keyword evidence="6" id="KW-1185">Reference proteome</keyword>